<sequence>MASCIPLEKEEAQVVGQCGQALSTAVHIKFRCTVILHGMNATSSNAAKKSKVTPEQRYSIRLPKGLKLSVWKDDLTTHEVDAVVNAANEDLRHIGGLAFALANAGGPVIQQESDKIRKSRGKVFTGKAVVTSAGKLPSKKIIHAVGPEVKVNASPKEIQHASKYLSEAIDNILKIVEKENLQSVAIPALSSGIFNFPLDHCANIIVNTVKKYHDGNGKNKVLDVRLVNHDERTVSEMVRACKEILEPPKTSYSGAGRSSDISPVELGKVTLHISKGRIEKQKTQIIVNSTSTDLKLCSGAVTNAILTEAGQKLQEEISKYRWTCKSGDVLKTEGYNLGSLFVYHVLCVQKGAPGSRTAEQILSGVISACLRMAEADGCTSIAFPAIGCGVLNFRKSEVADIMTEAVKQFSRSYMGSRMDVHFVIFPLEEDTFQAFAKKHASLQQSKPSASTSHVGNYEYLMYEETDSIHTPSIEIRADFPEALRAAKRWINDVVNILRDKEAVYSIKNNFVLHFGQREHKELLSIQDNFQVGFQVFFTDGQAGINIMGTPSGVSAAVLEVEAMCCKVQEAHVLAEEAAMLYPLVRWRCKDCPQLENPEINAALEKAYLAGTGECKIDDISVDFGSMVVKTKHAPVKCKIERICFFKNYQVTPRSGIKSYFDRKVKDFAGPHREFQDAGLHALRMETVENYALMQHFELSRKRISDKPRPLYQCVSAQFCQLVSWVGFQREYAPPDEQAFGEGIYFTASVKSAMKLWKGTKEEEYVYIIKADVLTGSNTSGSPDFIVPPSLSSDPLIRYDSVSGGIDTFVIFNGHQALPLYIYTCKKTSSAHK</sequence>
<dbReference type="SUPFAM" id="SSF56399">
    <property type="entry name" value="ADP-ribosylation"/>
    <property type="match status" value="1"/>
</dbReference>
<dbReference type="InterPro" id="IPR002589">
    <property type="entry name" value="Macro_dom"/>
</dbReference>
<keyword evidence="5" id="KW-0539">Nucleus</keyword>
<comment type="subcellular location">
    <subcellularLocation>
        <location evidence="1">Nucleus</location>
    </subcellularLocation>
</comment>
<dbReference type="GO" id="GO:0003714">
    <property type="term" value="F:transcription corepressor activity"/>
    <property type="evidence" value="ECO:0007669"/>
    <property type="project" value="TreeGrafter"/>
</dbReference>
<evidence type="ECO:0000313" key="8">
    <source>
        <dbReference type="Proteomes" id="UP000823561"/>
    </source>
</evidence>
<evidence type="ECO:0000256" key="1">
    <source>
        <dbReference type="ARBA" id="ARBA00004123"/>
    </source>
</evidence>
<dbReference type="GO" id="GO:1990404">
    <property type="term" value="F:NAD+-protein mono-ADP-ribosyltransferase activity"/>
    <property type="evidence" value="ECO:0007669"/>
    <property type="project" value="TreeGrafter"/>
</dbReference>
<dbReference type="GO" id="GO:0003950">
    <property type="term" value="F:NAD+ poly-ADP-ribosyltransferase activity"/>
    <property type="evidence" value="ECO:0007669"/>
    <property type="project" value="TreeGrafter"/>
</dbReference>
<dbReference type="GO" id="GO:0005634">
    <property type="term" value="C:nucleus"/>
    <property type="evidence" value="ECO:0007669"/>
    <property type="project" value="UniProtKB-SubCell"/>
</dbReference>
<dbReference type="Pfam" id="PF01661">
    <property type="entry name" value="Macro"/>
    <property type="match status" value="2"/>
</dbReference>
<keyword evidence="2" id="KW-0328">Glycosyltransferase</keyword>
<dbReference type="Gene3D" id="3.90.228.10">
    <property type="match status" value="1"/>
</dbReference>
<dbReference type="InterPro" id="IPR052056">
    <property type="entry name" value="Mono-ARTD/PARP"/>
</dbReference>
<feature type="domain" description="Macro" evidence="6">
    <location>
        <begin position="55"/>
        <end position="245"/>
    </location>
</feature>
<dbReference type="Gene3D" id="3.40.220.10">
    <property type="entry name" value="Leucine Aminopeptidase, subunit E, domain 1"/>
    <property type="match status" value="2"/>
</dbReference>
<dbReference type="AlphaFoldDB" id="A0AAV6H8S2"/>
<name>A0AAV6H8S2_9TELE</name>
<dbReference type="Proteomes" id="UP000823561">
    <property type="component" value="Chromosome 3"/>
</dbReference>
<dbReference type="PANTHER" id="PTHR14453:SF70">
    <property type="entry name" value="PROTEIN MONO-ADP-RIBOSYLTRANSFERASE PARP9"/>
    <property type="match status" value="1"/>
</dbReference>
<dbReference type="PANTHER" id="PTHR14453">
    <property type="entry name" value="PARP/ZINC FINGER CCCH TYPE DOMAIN CONTAINING PROTEIN"/>
    <property type="match status" value="1"/>
</dbReference>
<dbReference type="PROSITE" id="PS51154">
    <property type="entry name" value="MACRO"/>
    <property type="match status" value="2"/>
</dbReference>
<gene>
    <name evidence="7" type="ORF">AALO_G00045990</name>
</gene>
<organism evidence="7 8">
    <name type="scientific">Alosa alosa</name>
    <name type="common">allis shad</name>
    <dbReference type="NCBI Taxonomy" id="278164"/>
    <lineage>
        <taxon>Eukaryota</taxon>
        <taxon>Metazoa</taxon>
        <taxon>Chordata</taxon>
        <taxon>Craniata</taxon>
        <taxon>Vertebrata</taxon>
        <taxon>Euteleostomi</taxon>
        <taxon>Actinopterygii</taxon>
        <taxon>Neopterygii</taxon>
        <taxon>Teleostei</taxon>
        <taxon>Clupei</taxon>
        <taxon>Clupeiformes</taxon>
        <taxon>Clupeoidei</taxon>
        <taxon>Clupeidae</taxon>
        <taxon>Alosa</taxon>
    </lineage>
</organism>
<dbReference type="SUPFAM" id="SSF52949">
    <property type="entry name" value="Macro domain-like"/>
    <property type="match status" value="2"/>
</dbReference>
<evidence type="ECO:0000259" key="6">
    <source>
        <dbReference type="PROSITE" id="PS51154"/>
    </source>
</evidence>
<proteinExistence type="predicted"/>
<comment type="caution">
    <text evidence="7">The sequence shown here is derived from an EMBL/GenBank/DDBJ whole genome shotgun (WGS) entry which is preliminary data.</text>
</comment>
<accession>A0AAV6H8S2</accession>
<dbReference type="GO" id="GO:0005737">
    <property type="term" value="C:cytoplasm"/>
    <property type="evidence" value="ECO:0007669"/>
    <property type="project" value="TreeGrafter"/>
</dbReference>
<dbReference type="GO" id="GO:0060335">
    <property type="term" value="P:positive regulation of type II interferon-mediated signaling pathway"/>
    <property type="evidence" value="ECO:0007669"/>
    <property type="project" value="TreeGrafter"/>
</dbReference>
<protein>
    <recommendedName>
        <fullName evidence="6">Macro domain-containing protein</fullName>
    </recommendedName>
</protein>
<dbReference type="EMBL" id="JADWDJ010000003">
    <property type="protein sequence ID" value="KAG5283774.1"/>
    <property type="molecule type" value="Genomic_DNA"/>
</dbReference>
<evidence type="ECO:0000256" key="3">
    <source>
        <dbReference type="ARBA" id="ARBA00022679"/>
    </source>
</evidence>
<dbReference type="InterPro" id="IPR043472">
    <property type="entry name" value="Macro_dom-like"/>
</dbReference>
<dbReference type="GO" id="GO:0044389">
    <property type="term" value="F:ubiquitin-like protein ligase binding"/>
    <property type="evidence" value="ECO:0007669"/>
    <property type="project" value="TreeGrafter"/>
</dbReference>
<keyword evidence="8" id="KW-1185">Reference proteome</keyword>
<evidence type="ECO:0000256" key="2">
    <source>
        <dbReference type="ARBA" id="ARBA00022676"/>
    </source>
</evidence>
<evidence type="ECO:0000313" key="7">
    <source>
        <dbReference type="EMBL" id="KAG5283774.1"/>
    </source>
</evidence>
<dbReference type="GO" id="GO:0010629">
    <property type="term" value="P:negative regulation of gene expression"/>
    <property type="evidence" value="ECO:0007669"/>
    <property type="project" value="TreeGrafter"/>
</dbReference>
<evidence type="ECO:0000256" key="4">
    <source>
        <dbReference type="ARBA" id="ARBA00023027"/>
    </source>
</evidence>
<keyword evidence="4" id="KW-0520">NAD</keyword>
<dbReference type="GO" id="GO:0070212">
    <property type="term" value="P:protein poly-ADP-ribosylation"/>
    <property type="evidence" value="ECO:0007669"/>
    <property type="project" value="TreeGrafter"/>
</dbReference>
<reference evidence="7" key="1">
    <citation type="submission" date="2020-10" db="EMBL/GenBank/DDBJ databases">
        <title>Chromosome-scale genome assembly of the Allis shad, Alosa alosa.</title>
        <authorList>
            <person name="Margot Z."/>
            <person name="Christophe K."/>
            <person name="Cabau C."/>
            <person name="Louis A."/>
            <person name="Berthelot C."/>
            <person name="Parey E."/>
            <person name="Roest Crollius H."/>
            <person name="Montfort J."/>
            <person name="Robinson-Rechavi M."/>
            <person name="Bucao C."/>
            <person name="Bouchez O."/>
            <person name="Gislard M."/>
            <person name="Lluch J."/>
            <person name="Milhes M."/>
            <person name="Lampietro C."/>
            <person name="Lopez Roques C."/>
            <person name="Donnadieu C."/>
            <person name="Braasch I."/>
            <person name="Desvignes T."/>
            <person name="Postlethwait J."/>
            <person name="Bobe J."/>
            <person name="Guiguen Y."/>
        </authorList>
    </citation>
    <scope>NUCLEOTIDE SEQUENCE</scope>
    <source>
        <strain evidence="7">M-15738</strain>
        <tissue evidence="7">Blood</tissue>
    </source>
</reference>
<keyword evidence="3" id="KW-0808">Transferase</keyword>
<dbReference type="CDD" id="cd02907">
    <property type="entry name" value="Macro_Af1521_BAL-like"/>
    <property type="match status" value="1"/>
</dbReference>
<feature type="domain" description="Macro" evidence="6">
    <location>
        <begin position="258"/>
        <end position="443"/>
    </location>
</feature>
<evidence type="ECO:0000256" key="5">
    <source>
        <dbReference type="ARBA" id="ARBA00023242"/>
    </source>
</evidence>
<dbReference type="SMART" id="SM00506">
    <property type="entry name" value="A1pp"/>
    <property type="match status" value="2"/>
</dbReference>